<gene>
    <name evidence="2" type="ORF">NQX30_03105</name>
</gene>
<feature type="transmembrane region" description="Helical" evidence="1">
    <location>
        <begin position="240"/>
        <end position="257"/>
    </location>
</feature>
<keyword evidence="1" id="KW-1133">Transmembrane helix</keyword>
<protein>
    <recommendedName>
        <fullName evidence="4">Glycosyltransferase RgtA/B/C/D-like domain-containing protein</fullName>
    </recommendedName>
</protein>
<feature type="transmembrane region" description="Helical" evidence="1">
    <location>
        <begin position="286"/>
        <end position="305"/>
    </location>
</feature>
<proteinExistence type="predicted"/>
<evidence type="ECO:0008006" key="4">
    <source>
        <dbReference type="Google" id="ProtNLM"/>
    </source>
</evidence>
<evidence type="ECO:0000256" key="1">
    <source>
        <dbReference type="SAM" id="Phobius"/>
    </source>
</evidence>
<evidence type="ECO:0000313" key="3">
    <source>
        <dbReference type="Proteomes" id="UP001168167"/>
    </source>
</evidence>
<feature type="transmembrane region" description="Helical" evidence="1">
    <location>
        <begin position="150"/>
        <end position="170"/>
    </location>
</feature>
<feature type="transmembrane region" description="Helical" evidence="1">
    <location>
        <begin position="61"/>
        <end position="78"/>
    </location>
</feature>
<reference evidence="2" key="1">
    <citation type="submission" date="2022-08" db="EMBL/GenBank/DDBJ databases">
        <authorList>
            <person name="Dzunkova M."/>
            <person name="La Clair J."/>
            <person name="Tyml T."/>
            <person name="Doud D."/>
            <person name="Schulz F."/>
            <person name="Piquer S."/>
            <person name="Porcel Sanchis D."/>
            <person name="Osborn A."/>
            <person name="Robinson D."/>
            <person name="Louie K.B."/>
            <person name="Bowen B.P."/>
            <person name="Bowers R."/>
            <person name="Lee J."/>
            <person name="Arnau Llombart V."/>
            <person name="Diaz Villanueva W."/>
            <person name="Gosliner T."/>
            <person name="Northen T."/>
            <person name="Cheng J.-F."/>
            <person name="Burkart M.D."/>
            <person name="Woyke T."/>
        </authorList>
    </citation>
    <scope>NUCLEOTIDE SEQUENCE</scope>
    <source>
        <strain evidence="2">Df01</strain>
    </source>
</reference>
<feature type="transmembrane region" description="Helical" evidence="1">
    <location>
        <begin position="90"/>
        <end position="106"/>
    </location>
</feature>
<dbReference type="Proteomes" id="UP001168167">
    <property type="component" value="Unassembled WGS sequence"/>
</dbReference>
<evidence type="ECO:0000313" key="2">
    <source>
        <dbReference type="EMBL" id="MDM5147362.1"/>
    </source>
</evidence>
<feature type="transmembrane region" description="Helical" evidence="1">
    <location>
        <begin position="182"/>
        <end position="205"/>
    </location>
</feature>
<organism evidence="2 3">
    <name type="scientific">Candidatus Doriopsillibacter californiensis</name>
    <dbReference type="NCBI Taxonomy" id="2970740"/>
    <lineage>
        <taxon>Bacteria</taxon>
        <taxon>Pseudomonadati</taxon>
        <taxon>Pseudomonadota</taxon>
        <taxon>Gammaproteobacteria</taxon>
        <taxon>Candidatus Tethybacterales</taxon>
        <taxon>Candidatus Persebacteraceae</taxon>
        <taxon>Candidatus Doriopsillibacter</taxon>
    </lineage>
</organism>
<feature type="transmembrane region" description="Helical" evidence="1">
    <location>
        <begin position="317"/>
        <end position="337"/>
    </location>
</feature>
<keyword evidence="3" id="KW-1185">Reference proteome</keyword>
<keyword evidence="1" id="KW-0472">Membrane</keyword>
<sequence length="518" mass="59493">MARNFLNTGTFTGWDGRNLFVGLNGGGVNSNLVMAAYPPWPAIPSALGIAVFGHNEIGLRFFHALLGLFSLFFFWRLLKLDFANAPRLRIIAFALFALSAQAILFMRQGRYYPDAFFFSLASFYYYRLYISSGGRWQHLAAAAGLTILNFLNHFAIGASVALAFGCWHLLYYRRQTTKQQWLAFAVFGSATAIICMLYLWLMGIIGGNEQLEYDDDIYTLSWLPRHFTLLFYYLRDTVRYGWLPLWITLWLAFMVLNKPKKTKKNPKPRKKKLSNTDQIANINNQILRWVVLAFLNIITAAVVSVQPSTHSLADSRYLIGALPFLMLISAACVNWLWKQSHGKFYAPILLAALLFSNLPGYPFLAKGVFIQKKIKWPLPSLVWEIHQPYPTATKDVAEYLKKYANQDDVVYVHPWQEQVLLHFYLGDKLIFCCLLDGKDNLPKNTIKALGVPVYREDIKPTWYVAHNKTPPEEYEEVYASTSYYYPTQRPEIEYRSFSPIPMGNNTSFKIYRLKAGAQ</sequence>
<keyword evidence="1" id="KW-0812">Transmembrane</keyword>
<accession>A0ABT7QKY6</accession>
<feature type="transmembrane region" description="Helical" evidence="1">
    <location>
        <begin position="344"/>
        <end position="364"/>
    </location>
</feature>
<name>A0ABT7QKY6_9GAMM</name>
<dbReference type="EMBL" id="JANQAO010000002">
    <property type="protein sequence ID" value="MDM5147362.1"/>
    <property type="molecule type" value="Genomic_DNA"/>
</dbReference>
<reference evidence="2" key="2">
    <citation type="journal article" date="2023" name="Microbiome">
        <title>Synthase-selected sorting approach identifies a beta-lactone synthase in a nudibranch symbiotic bacterium.</title>
        <authorList>
            <person name="Dzunkova M."/>
            <person name="La Clair J.J."/>
            <person name="Tyml T."/>
            <person name="Doud D."/>
            <person name="Schulz F."/>
            <person name="Piquer-Esteban S."/>
            <person name="Porcel Sanchis D."/>
            <person name="Osborn A."/>
            <person name="Robinson D."/>
            <person name="Louie K.B."/>
            <person name="Bowen B.P."/>
            <person name="Bowers R.M."/>
            <person name="Lee J."/>
            <person name="Arnau V."/>
            <person name="Diaz-Villanueva W."/>
            <person name="Stepanauskas R."/>
            <person name="Gosliner T."/>
            <person name="Date S.V."/>
            <person name="Northen T.R."/>
            <person name="Cheng J.F."/>
            <person name="Burkart M.D."/>
            <person name="Woyke T."/>
        </authorList>
    </citation>
    <scope>NUCLEOTIDE SEQUENCE</scope>
    <source>
        <strain evidence="2">Df01</strain>
    </source>
</reference>
<comment type="caution">
    <text evidence="2">The sequence shown here is derived from an EMBL/GenBank/DDBJ whole genome shotgun (WGS) entry which is preliminary data.</text>
</comment>